<dbReference type="EMBL" id="JAANHS010000014">
    <property type="protein sequence ID" value="NHB78017.1"/>
    <property type="molecule type" value="Genomic_DNA"/>
</dbReference>
<keyword evidence="2" id="KW-1133">Transmembrane helix</keyword>
<feature type="transmembrane region" description="Helical" evidence="2">
    <location>
        <begin position="35"/>
        <end position="55"/>
    </location>
</feature>
<keyword evidence="2" id="KW-0472">Membrane</keyword>
<keyword evidence="4" id="KW-1185">Reference proteome</keyword>
<gene>
    <name evidence="3" type="ORF">G8O29_14950</name>
</gene>
<proteinExistence type="predicted"/>
<comment type="caution">
    <text evidence="3">The sequence shown here is derived from an EMBL/GenBank/DDBJ whole genome shotgun (WGS) entry which is preliminary data.</text>
</comment>
<accession>A0ABX0G9N2</accession>
<evidence type="ECO:0000313" key="4">
    <source>
        <dbReference type="Proteomes" id="UP001515660"/>
    </source>
</evidence>
<reference evidence="3 4" key="1">
    <citation type="journal article" date="2022" name="Microorganisms">
        <title>Genome Sequence and Characterization of a Xanthorhodopsin-Containing, Aerobic Anoxygenic Phototrophic Rhodobacter Species, Isolated from Mesophilic Conditions at Yellowstone National Park.</title>
        <authorList>
            <person name="Kyndt J.A."/>
            <person name="Robertson S."/>
            <person name="Shoffstall I.B."/>
            <person name="Ramaley R.F."/>
            <person name="Meyer T.E."/>
        </authorList>
    </citation>
    <scope>NUCLEOTIDE SEQUENCE [LARGE SCALE GENOMIC DNA]</scope>
    <source>
        <strain evidence="3 4">M37P</strain>
    </source>
</reference>
<evidence type="ECO:0000256" key="1">
    <source>
        <dbReference type="SAM" id="MobiDB-lite"/>
    </source>
</evidence>
<dbReference type="Proteomes" id="UP001515660">
    <property type="component" value="Unassembled WGS sequence"/>
</dbReference>
<evidence type="ECO:0000256" key="2">
    <source>
        <dbReference type="SAM" id="Phobius"/>
    </source>
</evidence>
<feature type="compositionally biased region" description="Low complexity" evidence="1">
    <location>
        <begin position="147"/>
        <end position="167"/>
    </location>
</feature>
<feature type="compositionally biased region" description="Low complexity" evidence="1">
    <location>
        <begin position="190"/>
        <end position="200"/>
    </location>
</feature>
<feature type="compositionally biased region" description="Basic residues" evidence="1">
    <location>
        <begin position="254"/>
        <end position="266"/>
    </location>
</feature>
<feature type="region of interest" description="Disordered" evidence="1">
    <location>
        <begin position="250"/>
        <end position="271"/>
    </location>
</feature>
<evidence type="ECO:0000313" key="3">
    <source>
        <dbReference type="EMBL" id="NHB78017.1"/>
    </source>
</evidence>
<sequence>MREEDDDTTIGRGGWGLVVASGLIFFVVLRFVLDYMLFPSLAFALAIALIVLLVLHRLAVAVNRYDAAEAARQVRRIVPASALSEGTTRVSGIEGAQASPVVAVPVRPEAASPASQRPAATVTPLAKLDAAPIILPRPVEPVPPAAARPVQQAPSVPDQAAPAAEELPPLPPAPAAKQPAAKPKAEPKSGTKAAAGGKTAAGTSARAAKAAAPAAKPAAGFKGKAELKAEAAAAPGAKAVPVTDAAPVAAPRTKAAKPKASPRAKAAKAPASGLVRLTAPRGGKADDLKLIDGVGPALERLVNSLGFYHFDQIAAWTDADVALVDAELKSFKGRVTRDKWVIQAKILAEGGTVEEAAAAAAKA</sequence>
<protein>
    <recommendedName>
        <fullName evidence="5">Flap endonuclease-1-like 5' DNA nuclease</fullName>
    </recommendedName>
</protein>
<feature type="region of interest" description="Disordered" evidence="1">
    <location>
        <begin position="142"/>
        <end position="200"/>
    </location>
</feature>
<evidence type="ECO:0008006" key="5">
    <source>
        <dbReference type="Google" id="ProtNLM"/>
    </source>
</evidence>
<feature type="transmembrane region" description="Helical" evidence="2">
    <location>
        <begin position="12"/>
        <end position="29"/>
    </location>
</feature>
<dbReference type="RefSeq" id="WP_166404033.1">
    <property type="nucleotide sequence ID" value="NZ_JAANHS010000014.1"/>
</dbReference>
<name>A0ABX0G9N2_9RHOB</name>
<keyword evidence="2" id="KW-0812">Transmembrane</keyword>
<organism evidence="3 4">
    <name type="scientific">Rhodobacter calidifons</name>
    <dbReference type="NCBI Taxonomy" id="2715277"/>
    <lineage>
        <taxon>Bacteria</taxon>
        <taxon>Pseudomonadati</taxon>
        <taxon>Pseudomonadota</taxon>
        <taxon>Alphaproteobacteria</taxon>
        <taxon>Rhodobacterales</taxon>
        <taxon>Rhodobacter group</taxon>
        <taxon>Rhodobacter</taxon>
    </lineage>
</organism>